<name>A0A3N4NN33_9FLAO</name>
<sequence length="75" mass="8837">MAFKDLLALKKSFRLVMKIVEISKKLPKEETYALTNQIRSLSRNITVNISEVYRNRLYPKHFISRLTSTVTENSY</sequence>
<dbReference type="EMBL" id="RPFJ01000009">
    <property type="protein sequence ID" value="RPD97714.1"/>
    <property type="molecule type" value="Genomic_DNA"/>
</dbReference>
<dbReference type="OrthoDB" id="9811959at2"/>
<protein>
    <submittedName>
        <fullName evidence="1">Four helix bundle protein</fullName>
    </submittedName>
</protein>
<evidence type="ECO:0000313" key="1">
    <source>
        <dbReference type="EMBL" id="RPD97714.1"/>
    </source>
</evidence>
<reference evidence="1 2" key="1">
    <citation type="submission" date="2018-11" db="EMBL/GenBank/DDBJ databases">
        <title>Aureibaculum marinum gen. nov., sp. nov., a member of the family Flavobacteriaceae isolated from the Bohai Sea.</title>
        <authorList>
            <person name="Ji X."/>
        </authorList>
    </citation>
    <scope>NUCLEOTIDE SEQUENCE [LARGE SCALE GENOMIC DNA]</scope>
    <source>
        <strain evidence="1 2">BH-SD17</strain>
    </source>
</reference>
<accession>A0A3N4NN33</accession>
<gene>
    <name evidence="1" type="ORF">EGM88_07940</name>
</gene>
<comment type="caution">
    <text evidence="1">The sequence shown here is derived from an EMBL/GenBank/DDBJ whole genome shotgun (WGS) entry which is preliminary data.</text>
</comment>
<dbReference type="Proteomes" id="UP000270856">
    <property type="component" value="Unassembled WGS sequence"/>
</dbReference>
<evidence type="ECO:0000313" key="2">
    <source>
        <dbReference type="Proteomes" id="UP000270856"/>
    </source>
</evidence>
<dbReference type="RefSeq" id="WP_123897436.1">
    <property type="nucleotide sequence ID" value="NZ_RPFJ01000009.1"/>
</dbReference>
<keyword evidence="2" id="KW-1185">Reference proteome</keyword>
<dbReference type="InterPro" id="IPR036583">
    <property type="entry name" value="23S_rRNA_IVS_sf"/>
</dbReference>
<dbReference type="NCBIfam" id="TIGR02436">
    <property type="entry name" value="four helix bundle protein"/>
    <property type="match status" value="1"/>
</dbReference>
<dbReference type="InterPro" id="IPR012657">
    <property type="entry name" value="23S_rRNA-intervening_sequence"/>
</dbReference>
<organism evidence="1 2">
    <name type="scientific">Aureibaculum marinum</name>
    <dbReference type="NCBI Taxonomy" id="2487930"/>
    <lineage>
        <taxon>Bacteria</taxon>
        <taxon>Pseudomonadati</taxon>
        <taxon>Bacteroidota</taxon>
        <taxon>Flavobacteriia</taxon>
        <taxon>Flavobacteriales</taxon>
        <taxon>Flavobacteriaceae</taxon>
        <taxon>Aureibaculum</taxon>
    </lineage>
</organism>
<dbReference type="SUPFAM" id="SSF158446">
    <property type="entry name" value="IVS-encoded protein-like"/>
    <property type="match status" value="1"/>
</dbReference>
<dbReference type="Gene3D" id="1.20.1440.60">
    <property type="entry name" value="23S rRNA-intervening sequence"/>
    <property type="match status" value="1"/>
</dbReference>
<dbReference type="Pfam" id="PF05635">
    <property type="entry name" value="23S_rRNA_IVP"/>
    <property type="match status" value="1"/>
</dbReference>
<dbReference type="AlphaFoldDB" id="A0A3N4NN33"/>
<proteinExistence type="predicted"/>